<dbReference type="GO" id="GO:0016020">
    <property type="term" value="C:membrane"/>
    <property type="evidence" value="ECO:0007669"/>
    <property type="project" value="InterPro"/>
</dbReference>
<gene>
    <name evidence="12" type="ORF">BJ972_000537</name>
    <name evidence="13" type="ORF">ESP50_11360</name>
</gene>
<evidence type="ECO:0000256" key="3">
    <source>
        <dbReference type="ARBA" id="ARBA00022553"/>
    </source>
</evidence>
<evidence type="ECO:0000259" key="10">
    <source>
        <dbReference type="Pfam" id="PF07730"/>
    </source>
</evidence>
<keyword evidence="9" id="KW-1133">Transmembrane helix</keyword>
<dbReference type="EMBL" id="SDPM01000005">
    <property type="protein sequence ID" value="RXZ86348.1"/>
    <property type="molecule type" value="Genomic_DNA"/>
</dbReference>
<feature type="transmembrane region" description="Helical" evidence="9">
    <location>
        <begin position="12"/>
        <end position="45"/>
    </location>
</feature>
<keyword evidence="3" id="KW-0597">Phosphoprotein</keyword>
<evidence type="ECO:0000313" key="12">
    <source>
        <dbReference type="EMBL" id="NYD66018.1"/>
    </source>
</evidence>
<keyword evidence="9" id="KW-0472">Membrane</keyword>
<dbReference type="InterPro" id="IPR011712">
    <property type="entry name" value="Sig_transdc_His_kin_sub3_dim/P"/>
</dbReference>
<evidence type="ECO:0000256" key="8">
    <source>
        <dbReference type="ARBA" id="ARBA00023012"/>
    </source>
</evidence>
<dbReference type="GO" id="GO:0046983">
    <property type="term" value="F:protein dimerization activity"/>
    <property type="evidence" value="ECO:0007669"/>
    <property type="project" value="InterPro"/>
</dbReference>
<dbReference type="InterPro" id="IPR050482">
    <property type="entry name" value="Sensor_HK_TwoCompSys"/>
</dbReference>
<evidence type="ECO:0000256" key="7">
    <source>
        <dbReference type="ARBA" id="ARBA00022840"/>
    </source>
</evidence>
<comment type="catalytic activity">
    <reaction evidence="1">
        <text>ATP + protein L-histidine = ADP + protein N-phospho-L-histidine.</text>
        <dbReference type="EC" id="2.7.13.3"/>
    </reaction>
</comment>
<dbReference type="InterPro" id="IPR055558">
    <property type="entry name" value="DUF7134"/>
</dbReference>
<dbReference type="Pfam" id="PF23539">
    <property type="entry name" value="DUF7134"/>
    <property type="match status" value="1"/>
</dbReference>
<organism evidence="13 14">
    <name type="scientific">Agromyces atrinae</name>
    <dbReference type="NCBI Taxonomy" id="592376"/>
    <lineage>
        <taxon>Bacteria</taxon>
        <taxon>Bacillati</taxon>
        <taxon>Actinomycetota</taxon>
        <taxon>Actinomycetes</taxon>
        <taxon>Micrococcales</taxon>
        <taxon>Microbacteriaceae</taxon>
        <taxon>Agromyces</taxon>
    </lineage>
</organism>
<sequence length="398" mass="42403">MLRDIPRTQVVVDAALAGVFFLTGIIFTIGTGALDVALLTVFAVASAFRRLSPTVALSVAWAAAIVQMACIRDVQFGNLAVLAVLHGTAAYGGRVVRWVGLGSAALGALLATLYLGFLLPLARGFDMVGRNGGVGDIVLIVVILAGCFAVLALAWTTGFLQRALGASRESRRLEEQATRDRQFAQYRYVVEQERGRIARDMHDVVAHSLAVVIAQSDGARYAARTRPETVEPALQTIATTARDALGEVRLLLAAMRHSEGEMPQPTLADVPALLEQMRSTGLDLAVTIDETVPPLGAGHELAAYRILQEALTNALRHGDSARPVEVSVVSEAGGVRLVVRSALTRDDAPARTDQLRHGVPGMRERAELAGGRLSVGPDGRGAFVVDAWIPRTGERNEL</sequence>
<evidence type="ECO:0000256" key="9">
    <source>
        <dbReference type="SAM" id="Phobius"/>
    </source>
</evidence>
<dbReference type="Gene3D" id="3.30.565.10">
    <property type="entry name" value="Histidine kinase-like ATPase, C-terminal domain"/>
    <property type="match status" value="1"/>
</dbReference>
<keyword evidence="7" id="KW-0067">ATP-binding</keyword>
<dbReference type="OrthoDB" id="227596at2"/>
<dbReference type="PANTHER" id="PTHR24421:SF10">
    <property type="entry name" value="NITRATE_NITRITE SENSOR PROTEIN NARQ"/>
    <property type="match status" value="1"/>
</dbReference>
<dbReference type="EC" id="2.7.13.3" evidence="2"/>
<dbReference type="AlphaFoldDB" id="A0A4Q2M3H4"/>
<evidence type="ECO:0000313" key="14">
    <source>
        <dbReference type="Proteomes" id="UP000292686"/>
    </source>
</evidence>
<feature type="transmembrane region" description="Helical" evidence="9">
    <location>
        <begin position="98"/>
        <end position="122"/>
    </location>
</feature>
<dbReference type="Proteomes" id="UP000581087">
    <property type="component" value="Unassembled WGS sequence"/>
</dbReference>
<reference evidence="12 15" key="2">
    <citation type="submission" date="2020-07" db="EMBL/GenBank/DDBJ databases">
        <title>Sequencing the genomes of 1000 actinobacteria strains.</title>
        <authorList>
            <person name="Klenk H.-P."/>
        </authorList>
    </citation>
    <scope>NUCLEOTIDE SEQUENCE [LARGE SCALE GENOMIC DNA]</scope>
    <source>
        <strain evidence="12 15">DSM 23870</strain>
    </source>
</reference>
<feature type="transmembrane region" description="Helical" evidence="9">
    <location>
        <begin position="134"/>
        <end position="155"/>
    </location>
</feature>
<dbReference type="RefSeq" id="WP_129175191.1">
    <property type="nucleotide sequence ID" value="NZ_JACCBI010000001.1"/>
</dbReference>
<feature type="transmembrane region" description="Helical" evidence="9">
    <location>
        <begin position="76"/>
        <end position="92"/>
    </location>
</feature>
<proteinExistence type="predicted"/>
<protein>
    <recommendedName>
        <fullName evidence="2">histidine kinase</fullName>
        <ecNumber evidence="2">2.7.13.3</ecNumber>
    </recommendedName>
</protein>
<evidence type="ECO:0000256" key="4">
    <source>
        <dbReference type="ARBA" id="ARBA00022679"/>
    </source>
</evidence>
<dbReference type="Proteomes" id="UP000292686">
    <property type="component" value="Unassembled WGS sequence"/>
</dbReference>
<dbReference type="GO" id="GO:0005524">
    <property type="term" value="F:ATP binding"/>
    <property type="evidence" value="ECO:0007669"/>
    <property type="project" value="UniProtKB-KW"/>
</dbReference>
<dbReference type="SUPFAM" id="SSF55874">
    <property type="entry name" value="ATPase domain of HSP90 chaperone/DNA topoisomerase II/histidine kinase"/>
    <property type="match status" value="1"/>
</dbReference>
<evidence type="ECO:0000259" key="11">
    <source>
        <dbReference type="Pfam" id="PF23539"/>
    </source>
</evidence>
<dbReference type="EMBL" id="JACCBI010000001">
    <property type="protein sequence ID" value="NYD66018.1"/>
    <property type="molecule type" value="Genomic_DNA"/>
</dbReference>
<feature type="transmembrane region" description="Helical" evidence="9">
    <location>
        <begin position="51"/>
        <end position="69"/>
    </location>
</feature>
<name>A0A4Q2M3H4_9MICO</name>
<evidence type="ECO:0000256" key="2">
    <source>
        <dbReference type="ARBA" id="ARBA00012438"/>
    </source>
</evidence>
<feature type="domain" description="DUF7134" evidence="11">
    <location>
        <begin position="7"/>
        <end position="162"/>
    </location>
</feature>
<keyword evidence="4" id="KW-0808">Transferase</keyword>
<keyword evidence="8" id="KW-0902">Two-component regulatory system</keyword>
<comment type="caution">
    <text evidence="13">The sequence shown here is derived from an EMBL/GenBank/DDBJ whole genome shotgun (WGS) entry which is preliminary data.</text>
</comment>
<evidence type="ECO:0000256" key="1">
    <source>
        <dbReference type="ARBA" id="ARBA00000085"/>
    </source>
</evidence>
<keyword evidence="5" id="KW-0547">Nucleotide-binding</keyword>
<keyword evidence="9" id="KW-0812">Transmembrane</keyword>
<accession>A0A4Q2M3H4</accession>
<evidence type="ECO:0000313" key="15">
    <source>
        <dbReference type="Proteomes" id="UP000581087"/>
    </source>
</evidence>
<evidence type="ECO:0000256" key="5">
    <source>
        <dbReference type="ARBA" id="ARBA00022741"/>
    </source>
</evidence>
<feature type="domain" description="Signal transduction histidine kinase subgroup 3 dimerisation and phosphoacceptor" evidence="10">
    <location>
        <begin position="193"/>
        <end position="258"/>
    </location>
</feature>
<keyword evidence="6 13" id="KW-0418">Kinase</keyword>
<dbReference type="Gene3D" id="1.20.5.1930">
    <property type="match status" value="1"/>
</dbReference>
<keyword evidence="14" id="KW-1185">Reference proteome</keyword>
<dbReference type="GO" id="GO:0000155">
    <property type="term" value="F:phosphorelay sensor kinase activity"/>
    <property type="evidence" value="ECO:0007669"/>
    <property type="project" value="InterPro"/>
</dbReference>
<evidence type="ECO:0000313" key="13">
    <source>
        <dbReference type="EMBL" id="RXZ86348.1"/>
    </source>
</evidence>
<reference evidence="13 14" key="1">
    <citation type="submission" date="2019-01" db="EMBL/GenBank/DDBJ databases">
        <title>Agromyces.</title>
        <authorList>
            <person name="Li J."/>
        </authorList>
    </citation>
    <scope>NUCLEOTIDE SEQUENCE [LARGE SCALE GENOMIC DNA]</scope>
    <source>
        <strain evidence="13 14">DSM 23870</strain>
    </source>
</reference>
<dbReference type="PANTHER" id="PTHR24421">
    <property type="entry name" value="NITRATE/NITRITE SENSOR PROTEIN NARX-RELATED"/>
    <property type="match status" value="1"/>
</dbReference>
<evidence type="ECO:0000256" key="6">
    <source>
        <dbReference type="ARBA" id="ARBA00022777"/>
    </source>
</evidence>
<dbReference type="Pfam" id="PF07730">
    <property type="entry name" value="HisKA_3"/>
    <property type="match status" value="1"/>
</dbReference>
<dbReference type="CDD" id="cd16917">
    <property type="entry name" value="HATPase_UhpB-NarQ-NarX-like"/>
    <property type="match status" value="1"/>
</dbReference>
<dbReference type="InterPro" id="IPR036890">
    <property type="entry name" value="HATPase_C_sf"/>
</dbReference>